<protein>
    <submittedName>
        <fullName evidence="5">Site-specific recombinase XerD</fullName>
    </submittedName>
</protein>
<dbReference type="Pfam" id="PF13102">
    <property type="entry name" value="Phage_int_SAM_5"/>
    <property type="match status" value="1"/>
</dbReference>
<feature type="domain" description="Tyr recombinase" evidence="4">
    <location>
        <begin position="219"/>
        <end position="396"/>
    </location>
</feature>
<sequence length="405" mass="46344">MSTNYSLLFYLKKPKNYVSGPVPIYMRITVDGIPKEVSIGRSVDPSRWRPKANRAAGTKEESRTLNSYLETLVRNIEDVHTALVKENAVITAESLKMRFLGQDTKRHYLIEIYLDHNRKMETLLGKGYKPGTLKGYKTSVGHLTDYVLKQYRDMDIDIQRIDHAFIEGYEFFLRTDKSCSPISAAKYMKHFRKIVKLGLAHRWITADPFVFYKNTAKPKEKGFLTQDELNRIMAKQYVTSRLAHVRDIFIFSCYTGLSYADVKKLKKSVIAKGVDGKLWILSNREKTETITNIPLLPQAKEIIDRYADYPPCVSKGLALPVLSNQKMNSYLKEIADLSGITKTLTFHMARHTFATTVTLSNDVPIETVSKMLGHTSIRTTQHYAKLLDTRIANDMQTLQRKLSGN</sequence>
<keyword evidence="2" id="KW-0238">DNA-binding</keyword>
<dbReference type="EMBL" id="FOLL01000038">
    <property type="protein sequence ID" value="SFC85036.1"/>
    <property type="molecule type" value="Genomic_DNA"/>
</dbReference>
<dbReference type="InterPro" id="IPR002104">
    <property type="entry name" value="Integrase_catalytic"/>
</dbReference>
<evidence type="ECO:0000313" key="6">
    <source>
        <dbReference type="Proteomes" id="UP000199577"/>
    </source>
</evidence>
<dbReference type="GO" id="GO:0006310">
    <property type="term" value="P:DNA recombination"/>
    <property type="evidence" value="ECO:0007669"/>
    <property type="project" value="UniProtKB-KW"/>
</dbReference>
<dbReference type="InterPro" id="IPR013762">
    <property type="entry name" value="Integrase-like_cat_sf"/>
</dbReference>
<dbReference type="InterPro" id="IPR035386">
    <property type="entry name" value="Arm-DNA-bind_5"/>
</dbReference>
<dbReference type="GO" id="GO:0015074">
    <property type="term" value="P:DNA integration"/>
    <property type="evidence" value="ECO:0007669"/>
    <property type="project" value="InterPro"/>
</dbReference>
<gene>
    <name evidence="5" type="ORF">SAMN05421747_1381</name>
</gene>
<dbReference type="Pfam" id="PF00589">
    <property type="entry name" value="Phage_integrase"/>
    <property type="match status" value="1"/>
</dbReference>
<keyword evidence="3" id="KW-0233">DNA recombination</keyword>
<dbReference type="STRING" id="623281.SAMN05421747_1381"/>
<dbReference type="InterPro" id="IPR010998">
    <property type="entry name" value="Integrase_recombinase_N"/>
</dbReference>
<dbReference type="Pfam" id="PF17293">
    <property type="entry name" value="Arm-DNA-bind_5"/>
    <property type="match status" value="1"/>
</dbReference>
<dbReference type="Gene3D" id="1.10.443.10">
    <property type="entry name" value="Intergrase catalytic core"/>
    <property type="match status" value="1"/>
</dbReference>
<dbReference type="PROSITE" id="PS51898">
    <property type="entry name" value="TYR_RECOMBINASE"/>
    <property type="match status" value="1"/>
</dbReference>
<comment type="similarity">
    <text evidence="1">Belongs to the 'phage' integrase family.</text>
</comment>
<dbReference type="Gene3D" id="1.10.150.130">
    <property type="match status" value="1"/>
</dbReference>
<dbReference type="SUPFAM" id="SSF56349">
    <property type="entry name" value="DNA breaking-rejoining enzymes"/>
    <property type="match status" value="1"/>
</dbReference>
<evidence type="ECO:0000259" key="4">
    <source>
        <dbReference type="PROSITE" id="PS51898"/>
    </source>
</evidence>
<name>A0A1I1MIT6_9SPHI</name>
<accession>A0A1I1MIT6</accession>
<evidence type="ECO:0000256" key="1">
    <source>
        <dbReference type="ARBA" id="ARBA00008857"/>
    </source>
</evidence>
<evidence type="ECO:0000256" key="2">
    <source>
        <dbReference type="ARBA" id="ARBA00023125"/>
    </source>
</evidence>
<dbReference type="PANTHER" id="PTHR30349">
    <property type="entry name" value="PHAGE INTEGRASE-RELATED"/>
    <property type="match status" value="1"/>
</dbReference>
<dbReference type="Proteomes" id="UP000199577">
    <property type="component" value="Unassembled WGS sequence"/>
</dbReference>
<evidence type="ECO:0000313" key="5">
    <source>
        <dbReference type="EMBL" id="SFC85036.1"/>
    </source>
</evidence>
<dbReference type="GO" id="GO:0003677">
    <property type="term" value="F:DNA binding"/>
    <property type="evidence" value="ECO:0007669"/>
    <property type="project" value="UniProtKB-KW"/>
</dbReference>
<dbReference type="AlphaFoldDB" id="A0A1I1MIT6"/>
<dbReference type="OrthoDB" id="892893at2"/>
<dbReference type="RefSeq" id="WP_090975236.1">
    <property type="nucleotide sequence ID" value="NZ_FOLL01000038.1"/>
</dbReference>
<organism evidence="5 6">
    <name type="scientific">Parapedobacter composti</name>
    <dbReference type="NCBI Taxonomy" id="623281"/>
    <lineage>
        <taxon>Bacteria</taxon>
        <taxon>Pseudomonadati</taxon>
        <taxon>Bacteroidota</taxon>
        <taxon>Sphingobacteriia</taxon>
        <taxon>Sphingobacteriales</taxon>
        <taxon>Sphingobacteriaceae</taxon>
        <taxon>Parapedobacter</taxon>
    </lineage>
</organism>
<dbReference type="InterPro" id="IPR050090">
    <property type="entry name" value="Tyrosine_recombinase_XerCD"/>
</dbReference>
<evidence type="ECO:0000256" key="3">
    <source>
        <dbReference type="ARBA" id="ARBA00023172"/>
    </source>
</evidence>
<reference evidence="5 6" key="1">
    <citation type="submission" date="2016-10" db="EMBL/GenBank/DDBJ databases">
        <authorList>
            <person name="de Groot N.N."/>
        </authorList>
    </citation>
    <scope>NUCLEOTIDE SEQUENCE [LARGE SCALE GENOMIC DNA]</scope>
    <source>
        <strain evidence="5 6">DSM 22900</strain>
    </source>
</reference>
<dbReference type="CDD" id="cd01185">
    <property type="entry name" value="INTN1_C_like"/>
    <property type="match status" value="1"/>
</dbReference>
<dbReference type="InterPro" id="IPR011010">
    <property type="entry name" value="DNA_brk_join_enz"/>
</dbReference>
<dbReference type="PANTHER" id="PTHR30349:SF64">
    <property type="entry name" value="PROPHAGE INTEGRASE INTD-RELATED"/>
    <property type="match status" value="1"/>
</dbReference>
<proteinExistence type="inferred from homology"/>
<keyword evidence="6" id="KW-1185">Reference proteome</keyword>
<dbReference type="InterPro" id="IPR025269">
    <property type="entry name" value="SAM-like_dom"/>
</dbReference>